<dbReference type="SUPFAM" id="SSF101821">
    <property type="entry name" value="Aminopeptidase/glucanase lid domain"/>
    <property type="match status" value="1"/>
</dbReference>
<reference evidence="11 12" key="1">
    <citation type="submission" date="2018-08" db="EMBL/GenBank/DDBJ databases">
        <title>A genome reference for cultivated species of the human gut microbiota.</title>
        <authorList>
            <person name="Zou Y."/>
            <person name="Xue W."/>
            <person name="Luo G."/>
        </authorList>
    </citation>
    <scope>NUCLEOTIDE SEQUENCE [LARGE SCALE GENOMIC DNA]</scope>
    <source>
        <strain evidence="11 12">AF18-46</strain>
    </source>
</reference>
<evidence type="ECO:0000256" key="4">
    <source>
        <dbReference type="ARBA" id="ARBA00022670"/>
    </source>
</evidence>
<evidence type="ECO:0000256" key="2">
    <source>
        <dbReference type="ARBA" id="ARBA00008290"/>
    </source>
</evidence>
<dbReference type="Proteomes" id="UP000284731">
    <property type="component" value="Unassembled WGS sequence"/>
</dbReference>
<dbReference type="GO" id="GO:0004177">
    <property type="term" value="F:aminopeptidase activity"/>
    <property type="evidence" value="ECO:0007669"/>
    <property type="project" value="UniProtKB-KW"/>
</dbReference>
<dbReference type="SUPFAM" id="SSF53187">
    <property type="entry name" value="Zn-dependent exopeptidases"/>
    <property type="match status" value="1"/>
</dbReference>
<organism evidence="11 12">
    <name type="scientific">Solobacterium moorei</name>
    <dbReference type="NCBI Taxonomy" id="102148"/>
    <lineage>
        <taxon>Bacteria</taxon>
        <taxon>Bacillati</taxon>
        <taxon>Bacillota</taxon>
        <taxon>Erysipelotrichia</taxon>
        <taxon>Erysipelotrichales</taxon>
        <taxon>Erysipelotrichaceae</taxon>
        <taxon>Solobacterium</taxon>
    </lineage>
</organism>
<dbReference type="Pfam" id="PF02127">
    <property type="entry name" value="Peptidase_M18"/>
    <property type="match status" value="1"/>
</dbReference>
<evidence type="ECO:0000256" key="10">
    <source>
        <dbReference type="RuleBase" id="RU004387"/>
    </source>
</evidence>
<keyword evidence="5 9" id="KW-0479">Metal-binding</keyword>
<keyword evidence="6 9" id="KW-0378">Hydrolase</keyword>
<comment type="caution">
    <text evidence="11">The sequence shown here is derived from an EMBL/GenBank/DDBJ whole genome shotgun (WGS) entry which is preliminary data.</text>
</comment>
<evidence type="ECO:0000256" key="3">
    <source>
        <dbReference type="ARBA" id="ARBA00022438"/>
    </source>
</evidence>
<evidence type="ECO:0000256" key="7">
    <source>
        <dbReference type="ARBA" id="ARBA00022833"/>
    </source>
</evidence>
<dbReference type="RefSeq" id="WP_118765364.1">
    <property type="nucleotide sequence ID" value="NZ_CABJCF010000005.1"/>
</dbReference>
<sequence length="455" mass="50074">MGSTVWEKLNKTELKKLHAFNEDYRVFLSNSKTERTFVTNSVAFAEAQGFKPVETAKKLKAGDRYYAVNKGKNVILFVMGKKPLTEGMNILGAHIDSPRMDLKQKPIYEKDGLVLMDTHYYGGIKKYQWVARAMALVGVVCKKDGTTVEINIGDKLGDPVVGVSDLLIHLAAQQLQKPAATVVEGEKLDLLVGSIPKKGIEKDPVKAYLLDLLKEQYDIEEDDFLSAEIEVVPAGEARDYGLDRSMILGYGHDDKVCAYTSLRAIAEIDKPERTSVCILVDKEEIGSVGATGAHSDFFEHVVTKLLDKQGGATLVNLHEAMENSAMLSSDVSVAYDPNYPEVYEPKNAAYFGKGICFNKYTGSRGKSGSNDASAEFMAQIRKCMDDNNVMFQTCELGKIDVGGGGTIAYILANKNMNVIDAGICVQNMHAPFETVSKADVYEAYRAYVAFLKDMK</sequence>
<keyword evidence="4 9" id="KW-0645">Protease</keyword>
<evidence type="ECO:0000313" key="12">
    <source>
        <dbReference type="Proteomes" id="UP000284731"/>
    </source>
</evidence>
<accession>A0A412PAT4</accession>
<evidence type="ECO:0000256" key="5">
    <source>
        <dbReference type="ARBA" id="ARBA00022723"/>
    </source>
</evidence>
<evidence type="ECO:0000256" key="1">
    <source>
        <dbReference type="ARBA" id="ARBA00001947"/>
    </source>
</evidence>
<dbReference type="InterPro" id="IPR001948">
    <property type="entry name" value="Peptidase_M18"/>
</dbReference>
<dbReference type="EMBL" id="QRWX01000005">
    <property type="protein sequence ID" value="RGT53701.1"/>
    <property type="molecule type" value="Genomic_DNA"/>
</dbReference>
<dbReference type="PRINTS" id="PR00932">
    <property type="entry name" value="AMINO1PTASE"/>
</dbReference>
<dbReference type="PANTHER" id="PTHR28570:SF2">
    <property type="entry name" value="M18 FAMILY AMINOPEPTIDASE 1-RELATED"/>
    <property type="match status" value="1"/>
</dbReference>
<keyword evidence="3 9" id="KW-0031">Aminopeptidase</keyword>
<dbReference type="GO" id="GO:0008270">
    <property type="term" value="F:zinc ion binding"/>
    <property type="evidence" value="ECO:0007669"/>
    <property type="project" value="InterPro"/>
</dbReference>
<evidence type="ECO:0000313" key="11">
    <source>
        <dbReference type="EMBL" id="RGT53701.1"/>
    </source>
</evidence>
<dbReference type="Gene3D" id="3.40.630.10">
    <property type="entry name" value="Zn peptidases"/>
    <property type="match status" value="1"/>
</dbReference>
<dbReference type="GO" id="GO:0008237">
    <property type="term" value="F:metallopeptidase activity"/>
    <property type="evidence" value="ECO:0007669"/>
    <property type="project" value="UniProtKB-KW"/>
</dbReference>
<evidence type="ECO:0000256" key="9">
    <source>
        <dbReference type="RuleBase" id="RU004386"/>
    </source>
</evidence>
<dbReference type="InterPro" id="IPR023358">
    <property type="entry name" value="Peptidase_M18_dom2"/>
</dbReference>
<evidence type="ECO:0000256" key="6">
    <source>
        <dbReference type="ARBA" id="ARBA00022801"/>
    </source>
</evidence>
<dbReference type="EC" id="3.4.11.-" evidence="10"/>
<keyword evidence="8 9" id="KW-0482">Metalloprotease</keyword>
<proteinExistence type="inferred from homology"/>
<name>A0A412PAT4_9FIRM</name>
<protein>
    <recommendedName>
        <fullName evidence="10">M18 family aminopeptidase</fullName>
        <ecNumber evidence="10">3.4.11.-</ecNumber>
    </recommendedName>
</protein>
<gene>
    <name evidence="11" type="ORF">DWX20_09705</name>
</gene>
<comment type="similarity">
    <text evidence="2 9">Belongs to the peptidase M18 family.</text>
</comment>
<dbReference type="AlphaFoldDB" id="A0A412PAT4"/>
<comment type="cofactor">
    <cofactor evidence="1 10">
        <name>Zn(2+)</name>
        <dbReference type="ChEBI" id="CHEBI:29105"/>
    </cofactor>
</comment>
<dbReference type="GO" id="GO:0006508">
    <property type="term" value="P:proteolysis"/>
    <property type="evidence" value="ECO:0007669"/>
    <property type="project" value="UniProtKB-KW"/>
</dbReference>
<evidence type="ECO:0000256" key="8">
    <source>
        <dbReference type="ARBA" id="ARBA00023049"/>
    </source>
</evidence>
<dbReference type="Gene3D" id="2.30.250.10">
    <property type="entry name" value="Aminopeptidase i, Domain 2"/>
    <property type="match status" value="1"/>
</dbReference>
<dbReference type="GO" id="GO:0005737">
    <property type="term" value="C:cytoplasm"/>
    <property type="evidence" value="ECO:0007669"/>
    <property type="project" value="UniProtKB-ARBA"/>
</dbReference>
<dbReference type="PANTHER" id="PTHR28570">
    <property type="entry name" value="ASPARTYL AMINOPEPTIDASE"/>
    <property type="match status" value="1"/>
</dbReference>
<dbReference type="NCBIfam" id="NF002600">
    <property type="entry name" value="PRK02256.1"/>
    <property type="match status" value="1"/>
</dbReference>
<keyword evidence="7 9" id="KW-0862">Zinc</keyword>